<evidence type="ECO:0000313" key="3">
    <source>
        <dbReference type="Proteomes" id="UP000050331"/>
    </source>
</evidence>
<reference evidence="2 3" key="1">
    <citation type="submission" date="2016-01" db="EMBL/GenBank/DDBJ databases">
        <title>Complete genome sequence of strain Lentibacillus amyloliquefaciens LAM0015T isolated from saline sediment.</title>
        <authorList>
            <person name="Wang J.-L."/>
            <person name="He M.-X."/>
        </authorList>
    </citation>
    <scope>NUCLEOTIDE SEQUENCE [LARGE SCALE GENOMIC DNA]</scope>
    <source>
        <strain evidence="2 3">LAM0015</strain>
    </source>
</reference>
<feature type="region of interest" description="Disordered" evidence="1">
    <location>
        <begin position="47"/>
        <end position="121"/>
    </location>
</feature>
<dbReference type="KEGG" id="lao:AOX59_15820"/>
<proteinExistence type="predicted"/>
<dbReference type="AlphaFoldDB" id="A0A0U4DX30"/>
<organism evidence="2 3">
    <name type="scientific">Lentibacillus amyloliquefaciens</name>
    <dbReference type="NCBI Taxonomy" id="1472767"/>
    <lineage>
        <taxon>Bacteria</taxon>
        <taxon>Bacillati</taxon>
        <taxon>Bacillota</taxon>
        <taxon>Bacilli</taxon>
        <taxon>Bacillales</taxon>
        <taxon>Bacillaceae</taxon>
        <taxon>Lentibacillus</taxon>
    </lineage>
</organism>
<protein>
    <submittedName>
        <fullName evidence="2">Uncharacterized protein</fullName>
    </submittedName>
</protein>
<feature type="compositionally biased region" description="Acidic residues" evidence="1">
    <location>
        <begin position="49"/>
        <end position="80"/>
    </location>
</feature>
<evidence type="ECO:0000313" key="2">
    <source>
        <dbReference type="EMBL" id="ALX49912.1"/>
    </source>
</evidence>
<gene>
    <name evidence="2" type="ORF">AOX59_15820</name>
</gene>
<keyword evidence="3" id="KW-1185">Reference proteome</keyword>
<feature type="compositionally biased region" description="Low complexity" evidence="1">
    <location>
        <begin position="81"/>
        <end position="93"/>
    </location>
</feature>
<name>A0A0U4DX30_9BACI</name>
<dbReference type="Proteomes" id="UP000050331">
    <property type="component" value="Chromosome"/>
</dbReference>
<dbReference type="EMBL" id="CP013862">
    <property type="protein sequence ID" value="ALX49912.1"/>
    <property type="molecule type" value="Genomic_DNA"/>
</dbReference>
<feature type="compositionally biased region" description="Acidic residues" evidence="1">
    <location>
        <begin position="103"/>
        <end position="114"/>
    </location>
</feature>
<evidence type="ECO:0000256" key="1">
    <source>
        <dbReference type="SAM" id="MobiDB-lite"/>
    </source>
</evidence>
<sequence length="121" mass="13016">MSIALDKMDNLRAKVNNKGGTIKMQRKWPFKIGASILALSLVAACGTDNQEDPAGEDEAPLNQEEDNPDMNGDNQDDPQLENDGNGTNEGGTDTEQDGTGGTNEDENDMMDEDNNNNNNNG</sequence>
<accession>A0A0U4DX30</accession>